<dbReference type="PANTHER" id="PTHR28152:SF1">
    <property type="entry name" value="HYDROXYACYL-THIOESTER DEHYDRATASE TYPE 2, MITOCHONDRIAL"/>
    <property type="match status" value="1"/>
</dbReference>
<comment type="caution">
    <text evidence="1">The sequence shown here is derived from an EMBL/GenBank/DDBJ whole genome shotgun (WGS) entry which is preliminary data.</text>
</comment>
<dbReference type="PANTHER" id="PTHR28152">
    <property type="entry name" value="HYDROXYACYL-THIOESTER DEHYDRATASE TYPE 2, MITOCHONDRIAL"/>
    <property type="match status" value="1"/>
</dbReference>
<reference evidence="1" key="1">
    <citation type="submission" date="2021-12" db="EMBL/GenBank/DDBJ databases">
        <title>Convergent genome expansion in fungi linked to evolution of root-endophyte symbiosis.</title>
        <authorList>
            <consortium name="DOE Joint Genome Institute"/>
            <person name="Ke Y.-H."/>
            <person name="Bonito G."/>
            <person name="Liao H.-L."/>
            <person name="Looney B."/>
            <person name="Rojas-Flechas A."/>
            <person name="Nash J."/>
            <person name="Hameed K."/>
            <person name="Schadt C."/>
            <person name="Martin F."/>
            <person name="Crous P.W."/>
            <person name="Miettinen O."/>
            <person name="Magnuson J.K."/>
            <person name="Labbe J."/>
            <person name="Jacobson D."/>
            <person name="Doktycz M.J."/>
            <person name="Veneault-Fourrey C."/>
            <person name="Kuo A."/>
            <person name="Mondo S."/>
            <person name="Calhoun S."/>
            <person name="Riley R."/>
            <person name="Ohm R."/>
            <person name="LaButti K."/>
            <person name="Andreopoulos B."/>
            <person name="Pangilinan J."/>
            <person name="Nolan M."/>
            <person name="Tritt A."/>
            <person name="Clum A."/>
            <person name="Lipzen A."/>
            <person name="Daum C."/>
            <person name="Barry K."/>
            <person name="Grigoriev I.V."/>
            <person name="Vilgalys R."/>
        </authorList>
    </citation>
    <scope>NUCLEOTIDE SEQUENCE</scope>
    <source>
        <strain evidence="1">PMI_201</strain>
    </source>
</reference>
<name>A0AAD4L1X8_9EURO</name>
<dbReference type="GO" id="GO:0005739">
    <property type="term" value="C:mitochondrion"/>
    <property type="evidence" value="ECO:0007669"/>
    <property type="project" value="TreeGrafter"/>
</dbReference>
<dbReference type="InterPro" id="IPR052741">
    <property type="entry name" value="Mitochondrial_HTD2"/>
</dbReference>
<gene>
    <name evidence="1" type="ORF">BGW36DRAFT_395228</name>
</gene>
<dbReference type="RefSeq" id="XP_046076002.1">
    <property type="nucleotide sequence ID" value="XM_046218014.1"/>
</dbReference>
<keyword evidence="2" id="KW-1185">Reference proteome</keyword>
<accession>A0AAD4L1X8</accession>
<dbReference type="EMBL" id="JAJTJA010000003">
    <property type="protein sequence ID" value="KAH8702626.1"/>
    <property type="molecule type" value="Genomic_DNA"/>
</dbReference>
<proteinExistence type="predicted"/>
<evidence type="ECO:0000313" key="2">
    <source>
        <dbReference type="Proteomes" id="UP001201262"/>
    </source>
</evidence>
<dbReference type="Gene3D" id="3.10.129.10">
    <property type="entry name" value="Hotdog Thioesterase"/>
    <property type="match status" value="1"/>
</dbReference>
<dbReference type="GeneID" id="70248301"/>
<protein>
    <recommendedName>
        <fullName evidence="3">MaoC-like domain-containing protein</fullName>
    </recommendedName>
</protein>
<dbReference type="AlphaFoldDB" id="A0AAD4L1X8"/>
<dbReference type="Proteomes" id="UP001201262">
    <property type="component" value="Unassembled WGS sequence"/>
</dbReference>
<dbReference type="GO" id="GO:0019171">
    <property type="term" value="F:(3R)-hydroxyacyl-[acyl-carrier-protein] dehydratase activity"/>
    <property type="evidence" value="ECO:0007669"/>
    <property type="project" value="TreeGrafter"/>
</dbReference>
<evidence type="ECO:0000313" key="1">
    <source>
        <dbReference type="EMBL" id="KAH8702626.1"/>
    </source>
</evidence>
<dbReference type="SUPFAM" id="SSF54637">
    <property type="entry name" value="Thioesterase/thiol ester dehydrase-isomerase"/>
    <property type="match status" value="1"/>
</dbReference>
<organism evidence="1 2">
    <name type="scientific">Talaromyces proteolyticus</name>
    <dbReference type="NCBI Taxonomy" id="1131652"/>
    <lineage>
        <taxon>Eukaryota</taxon>
        <taxon>Fungi</taxon>
        <taxon>Dikarya</taxon>
        <taxon>Ascomycota</taxon>
        <taxon>Pezizomycotina</taxon>
        <taxon>Eurotiomycetes</taxon>
        <taxon>Eurotiomycetidae</taxon>
        <taxon>Eurotiales</taxon>
        <taxon>Trichocomaceae</taxon>
        <taxon>Talaromyces</taxon>
        <taxon>Talaromyces sect. Bacilispori</taxon>
    </lineage>
</organism>
<evidence type="ECO:0008006" key="3">
    <source>
        <dbReference type="Google" id="ProtNLM"/>
    </source>
</evidence>
<sequence>MLKLARKTKGGEAVTPEASKNMRTISSLAERALQQDLTSRPLPLTFDYLTPQASHLLNLSLLEVLPPGSFGSLGDSKDPRRLPSIRDQHRLLPGHHLVYFPPQVTLSELLRDGTDTLHDPGEPFHRRLWAGGSVTFPISGSLKLDGQRAVCVEKIRDVNVKGQDGDEMVFVTIERRFTTVSEDEDESQLRAKVSNSPDVLIETRDLVFLREPDLASHPAAREKRIPADPDISQRLTPNKALLFRFSALTFNAHLIHLDQSYTKNIEGHDDLLVHGPLSLVLMLSVLSSHLATSGLSIRKFEYKNLAPLHVDQEMRVCAKAKNNTEAGDWGVWIEGPSGGLAVRGTAWPLNAR</sequence>
<dbReference type="InterPro" id="IPR029069">
    <property type="entry name" value="HotDog_dom_sf"/>
</dbReference>